<gene>
    <name evidence="10" type="ORF">AN477_14910</name>
</gene>
<feature type="transmembrane region" description="Helical" evidence="9">
    <location>
        <begin position="36"/>
        <end position="68"/>
    </location>
</feature>
<dbReference type="PIRSF" id="PIRSF016661">
    <property type="entry name" value="BioY"/>
    <property type="match status" value="1"/>
</dbReference>
<feature type="transmembrane region" description="Helical" evidence="9">
    <location>
        <begin position="149"/>
        <end position="170"/>
    </location>
</feature>
<sequence>MTVRGVVFSALFAALLVVFSFIRIDAGPVPIVLENLIVLLAGALLGPLYGFFSMLLIVVLVALGVPLLGGSGGIGLIIGPSGGYVVAWPIAALIIGLIVPRLRSKGIAAFVQGFIWIEVFGVLLVDAVGTPWLMHVAHLSLAKGLAEGFYLFLPGDTIKALIATGVWLAVRKIYPVSRLVGRGDHDVVEVAPRT</sequence>
<keyword evidence="7 8" id="KW-0472">Membrane</keyword>
<dbReference type="PATRIC" id="fig|471514.4.peg.2570"/>
<feature type="transmembrane region" description="Helical" evidence="9">
    <location>
        <begin position="106"/>
        <end position="129"/>
    </location>
</feature>
<evidence type="ECO:0000256" key="1">
    <source>
        <dbReference type="ARBA" id="ARBA00004651"/>
    </source>
</evidence>
<dbReference type="PANTHER" id="PTHR34295:SF4">
    <property type="entry name" value="BIOTIN TRANSPORTER BIOY-RELATED"/>
    <property type="match status" value="1"/>
</dbReference>
<feature type="transmembrane region" description="Helical" evidence="9">
    <location>
        <begin position="6"/>
        <end position="24"/>
    </location>
</feature>
<reference evidence="10 11" key="1">
    <citation type="submission" date="2015-09" db="EMBL/GenBank/DDBJ databases">
        <title>Draft genome sequence of Alicyclobacillus ferrooxydans DSM 22381.</title>
        <authorList>
            <person name="Hemp J."/>
        </authorList>
    </citation>
    <scope>NUCLEOTIDE SEQUENCE [LARGE SCALE GENOMIC DNA]</scope>
    <source>
        <strain evidence="10 11">TC-34</strain>
    </source>
</reference>
<evidence type="ECO:0000256" key="8">
    <source>
        <dbReference type="PIRNR" id="PIRNR016661"/>
    </source>
</evidence>
<dbReference type="GO" id="GO:0005886">
    <property type="term" value="C:plasma membrane"/>
    <property type="evidence" value="ECO:0007669"/>
    <property type="project" value="UniProtKB-SubCell"/>
</dbReference>
<dbReference type="OrthoDB" id="9803495at2"/>
<keyword evidence="6 9" id="KW-1133">Transmembrane helix</keyword>
<keyword evidence="3 8" id="KW-0813">Transport</keyword>
<dbReference type="Proteomes" id="UP000050482">
    <property type="component" value="Unassembled WGS sequence"/>
</dbReference>
<evidence type="ECO:0000256" key="7">
    <source>
        <dbReference type="ARBA" id="ARBA00023136"/>
    </source>
</evidence>
<organism evidence="10 11">
    <name type="scientific">Alicyclobacillus ferrooxydans</name>
    <dbReference type="NCBI Taxonomy" id="471514"/>
    <lineage>
        <taxon>Bacteria</taxon>
        <taxon>Bacillati</taxon>
        <taxon>Bacillota</taxon>
        <taxon>Bacilli</taxon>
        <taxon>Bacillales</taxon>
        <taxon>Alicyclobacillaceae</taxon>
        <taxon>Alicyclobacillus</taxon>
    </lineage>
</organism>
<protein>
    <recommendedName>
        <fullName evidence="8">Biotin transporter</fullName>
    </recommendedName>
</protein>
<evidence type="ECO:0000256" key="3">
    <source>
        <dbReference type="ARBA" id="ARBA00022448"/>
    </source>
</evidence>
<keyword evidence="4 8" id="KW-1003">Cell membrane</keyword>
<evidence type="ECO:0000256" key="4">
    <source>
        <dbReference type="ARBA" id="ARBA00022475"/>
    </source>
</evidence>
<dbReference type="RefSeq" id="WP_054969959.1">
    <property type="nucleotide sequence ID" value="NZ_LJCO01000064.1"/>
</dbReference>
<name>A0A0P9CIX8_9BACL</name>
<dbReference type="GO" id="GO:0015225">
    <property type="term" value="F:biotin transmembrane transporter activity"/>
    <property type="evidence" value="ECO:0007669"/>
    <property type="project" value="UniProtKB-UniRule"/>
</dbReference>
<comment type="subcellular location">
    <subcellularLocation>
        <location evidence="1 8">Cell membrane</location>
        <topology evidence="1 8">Multi-pass membrane protein</topology>
    </subcellularLocation>
</comment>
<comment type="caution">
    <text evidence="10">The sequence shown here is derived from an EMBL/GenBank/DDBJ whole genome shotgun (WGS) entry which is preliminary data.</text>
</comment>
<proteinExistence type="inferred from homology"/>
<evidence type="ECO:0000313" key="10">
    <source>
        <dbReference type="EMBL" id="KPV42962.1"/>
    </source>
</evidence>
<dbReference type="STRING" id="471514.AN477_14910"/>
<dbReference type="EMBL" id="LJCO01000064">
    <property type="protein sequence ID" value="KPV42962.1"/>
    <property type="molecule type" value="Genomic_DNA"/>
</dbReference>
<evidence type="ECO:0000256" key="5">
    <source>
        <dbReference type="ARBA" id="ARBA00022692"/>
    </source>
</evidence>
<evidence type="ECO:0000256" key="2">
    <source>
        <dbReference type="ARBA" id="ARBA00010692"/>
    </source>
</evidence>
<comment type="similarity">
    <text evidence="2 8">Belongs to the BioY family.</text>
</comment>
<dbReference type="PANTHER" id="PTHR34295">
    <property type="entry name" value="BIOTIN TRANSPORTER BIOY"/>
    <property type="match status" value="1"/>
</dbReference>
<feature type="transmembrane region" description="Helical" evidence="9">
    <location>
        <begin position="74"/>
        <end position="99"/>
    </location>
</feature>
<dbReference type="InterPro" id="IPR003784">
    <property type="entry name" value="BioY"/>
</dbReference>
<dbReference type="Pfam" id="PF02632">
    <property type="entry name" value="BioY"/>
    <property type="match status" value="1"/>
</dbReference>
<evidence type="ECO:0000256" key="9">
    <source>
        <dbReference type="SAM" id="Phobius"/>
    </source>
</evidence>
<dbReference type="Gene3D" id="1.10.1760.20">
    <property type="match status" value="1"/>
</dbReference>
<keyword evidence="5 9" id="KW-0812">Transmembrane</keyword>
<keyword evidence="11" id="KW-1185">Reference proteome</keyword>
<evidence type="ECO:0000256" key="6">
    <source>
        <dbReference type="ARBA" id="ARBA00022989"/>
    </source>
</evidence>
<accession>A0A0P9CIX8</accession>
<evidence type="ECO:0000313" key="11">
    <source>
        <dbReference type="Proteomes" id="UP000050482"/>
    </source>
</evidence>
<dbReference type="AlphaFoldDB" id="A0A0P9CIX8"/>